<evidence type="ECO:0000256" key="3">
    <source>
        <dbReference type="ARBA" id="ARBA00022989"/>
    </source>
</evidence>
<sequence length="197" mass="20877">MSPVRVRSATRSSIPCLSASTLLDVNDPYAMKEPTMSDQPSNPYGFSNPASGSQGTGAPGFSGPAGPGGVTSDERTWAILAHLSTLVATLVSAGWLGWVGPLVIYLIYRDKSPFVRNASAGALNFAINLFVYSLIAWFFFFLGTFLSFLLVPLVFILIAAIIGLAILVATIVIPIIAALKANNGEAYTYPFTVAIIK</sequence>
<accession>A0ABN5DND6</accession>
<evidence type="ECO:0000256" key="4">
    <source>
        <dbReference type="ARBA" id="ARBA00023136"/>
    </source>
</evidence>
<feature type="compositionally biased region" description="Gly residues" evidence="5">
    <location>
        <begin position="54"/>
        <end position="69"/>
    </location>
</feature>
<dbReference type="InterPro" id="IPR019109">
    <property type="entry name" value="MamF_MmsF"/>
</dbReference>
<evidence type="ECO:0000256" key="5">
    <source>
        <dbReference type="SAM" id="MobiDB-lite"/>
    </source>
</evidence>
<feature type="transmembrane region" description="Helical" evidence="6">
    <location>
        <begin position="129"/>
        <end position="149"/>
    </location>
</feature>
<name>A0ABN5DND6_9MICO</name>
<dbReference type="EMBL" id="CP023482">
    <property type="protein sequence ID" value="ATH96765.1"/>
    <property type="molecule type" value="Genomic_DNA"/>
</dbReference>
<keyword evidence="2 6" id="KW-0812">Transmembrane</keyword>
<evidence type="ECO:0008006" key="9">
    <source>
        <dbReference type="Google" id="ProtNLM"/>
    </source>
</evidence>
<feature type="transmembrane region" description="Helical" evidence="6">
    <location>
        <begin position="155"/>
        <end position="179"/>
    </location>
</feature>
<reference evidence="7 8" key="1">
    <citation type="journal article" date="2016" name="Int. J. Syst. Evol. Microbiol.">
        <title>Dermabacter jinjuensis sp. nov., a novel species of the genus Dermabacter isolated from a clinical specimen.</title>
        <authorList>
            <person name="Park Y.K."/>
            <person name="Lee K.M."/>
            <person name="Lee W.K."/>
            <person name="Cho M.J."/>
            <person name="Lee H.S."/>
            <person name="Cho Y.G."/>
            <person name="Lee Y.C."/>
            <person name="Lee W.K."/>
            <person name="Seong W.K."/>
            <person name="Hwang K.J."/>
        </authorList>
    </citation>
    <scope>NUCLEOTIDE SEQUENCE [LARGE SCALE GENOMIC DNA]</scope>
    <source>
        <strain evidence="7 8">32T</strain>
    </source>
</reference>
<organism evidence="7 8">
    <name type="scientific">Dermabacter jinjuensis</name>
    <dbReference type="NCBI Taxonomy" id="1667168"/>
    <lineage>
        <taxon>Bacteria</taxon>
        <taxon>Bacillati</taxon>
        <taxon>Actinomycetota</taxon>
        <taxon>Actinomycetes</taxon>
        <taxon>Micrococcales</taxon>
        <taxon>Dermabacteraceae</taxon>
        <taxon>Dermabacter</taxon>
    </lineage>
</organism>
<protein>
    <recommendedName>
        <fullName evidence="9">DUF4870 domain-containing protein</fullName>
    </recommendedName>
</protein>
<keyword evidence="4 6" id="KW-0472">Membrane</keyword>
<gene>
    <name evidence="7" type="ORF">COP05_06485</name>
</gene>
<evidence type="ECO:0000256" key="1">
    <source>
        <dbReference type="ARBA" id="ARBA00004141"/>
    </source>
</evidence>
<proteinExistence type="predicted"/>
<keyword evidence="8" id="KW-1185">Reference proteome</keyword>
<comment type="subcellular location">
    <subcellularLocation>
        <location evidence="1">Membrane</location>
        <topology evidence="1">Multi-pass membrane protein</topology>
    </subcellularLocation>
</comment>
<feature type="compositionally biased region" description="Polar residues" evidence="5">
    <location>
        <begin position="36"/>
        <end position="53"/>
    </location>
</feature>
<evidence type="ECO:0000256" key="2">
    <source>
        <dbReference type="ARBA" id="ARBA00022692"/>
    </source>
</evidence>
<evidence type="ECO:0000313" key="8">
    <source>
        <dbReference type="Proteomes" id="UP000815698"/>
    </source>
</evidence>
<evidence type="ECO:0000256" key="6">
    <source>
        <dbReference type="SAM" id="Phobius"/>
    </source>
</evidence>
<dbReference type="Proteomes" id="UP000815698">
    <property type="component" value="Chromosome"/>
</dbReference>
<feature type="region of interest" description="Disordered" evidence="5">
    <location>
        <begin position="30"/>
        <end position="69"/>
    </location>
</feature>
<evidence type="ECO:0000313" key="7">
    <source>
        <dbReference type="EMBL" id="ATH96765.1"/>
    </source>
</evidence>
<dbReference type="Pfam" id="PF09685">
    <property type="entry name" value="MamF_MmsF"/>
    <property type="match status" value="1"/>
</dbReference>
<keyword evidence="3 6" id="KW-1133">Transmembrane helix</keyword>
<feature type="transmembrane region" description="Helical" evidence="6">
    <location>
        <begin position="79"/>
        <end position="108"/>
    </location>
</feature>